<proteinExistence type="predicted"/>
<sequence length="260" mass="28687">MKKLLTGLLAVVMMAGLAGCGSKDDGAGEGSDTAKKELTVYTNSGYKPYEMVDEKGNLYGFDIDVMNEAAKLAGYTVKWEDVDFDGIVPSVKQGKADIGIAGITYTEERAKQVDFSDVYYAGEDAQNYVLTMKSSGMKKTEDIKGKKIGTQMGTIQESILNSLQDEYKLKLDKRKAYSDMVLEMKKGVIDAMVVEKAVAEELAADNDDLSYYKFEAGAELAGNAMIFQKDNKLKDEFNKAIKTMKENGKMDELVKKYFGK</sequence>
<dbReference type="AlphaFoldDB" id="A0A3E2VQA6"/>
<organism evidence="5 6">
    <name type="scientific">Clostridium innocuum</name>
    <dbReference type="NCBI Taxonomy" id="1522"/>
    <lineage>
        <taxon>Bacteria</taxon>
        <taxon>Bacillati</taxon>
        <taxon>Bacillota</taxon>
        <taxon>Clostridia</taxon>
        <taxon>Eubacteriales</taxon>
        <taxon>Clostridiaceae</taxon>
        <taxon>Clostridium</taxon>
    </lineage>
</organism>
<evidence type="ECO:0008006" key="7">
    <source>
        <dbReference type="Google" id="ProtNLM"/>
    </source>
</evidence>
<evidence type="ECO:0000256" key="2">
    <source>
        <dbReference type="SAM" id="SignalP"/>
    </source>
</evidence>
<dbReference type="InterPro" id="IPR001320">
    <property type="entry name" value="Iontro_rcpt_C"/>
</dbReference>
<reference evidence="5 6" key="1">
    <citation type="submission" date="2018-08" db="EMBL/GenBank/DDBJ databases">
        <title>A genome reference for cultivated species of the human gut microbiota.</title>
        <authorList>
            <person name="Zou Y."/>
            <person name="Xue W."/>
            <person name="Luo G."/>
        </authorList>
    </citation>
    <scope>NUCLEOTIDE SEQUENCE [LARGE SCALE GENOMIC DNA]</scope>
    <source>
        <strain evidence="5 6">OF01-2LB</strain>
    </source>
</reference>
<dbReference type="GO" id="GO:0016020">
    <property type="term" value="C:membrane"/>
    <property type="evidence" value="ECO:0007669"/>
    <property type="project" value="InterPro"/>
</dbReference>
<dbReference type="EMBL" id="QVEV01000029">
    <property type="protein sequence ID" value="RGC12539.1"/>
    <property type="molecule type" value="Genomic_DNA"/>
</dbReference>
<evidence type="ECO:0000259" key="4">
    <source>
        <dbReference type="SMART" id="SM00079"/>
    </source>
</evidence>
<dbReference type="Gene3D" id="3.40.190.10">
    <property type="entry name" value="Periplasmic binding protein-like II"/>
    <property type="match status" value="2"/>
</dbReference>
<keyword evidence="1 2" id="KW-0732">Signal</keyword>
<evidence type="ECO:0000256" key="1">
    <source>
        <dbReference type="ARBA" id="ARBA00022729"/>
    </source>
</evidence>
<dbReference type="SUPFAM" id="SSF53850">
    <property type="entry name" value="Periplasmic binding protein-like II"/>
    <property type="match status" value="1"/>
</dbReference>
<evidence type="ECO:0000313" key="5">
    <source>
        <dbReference type="EMBL" id="RGC12539.1"/>
    </source>
</evidence>
<evidence type="ECO:0000259" key="3">
    <source>
        <dbReference type="SMART" id="SM00062"/>
    </source>
</evidence>
<feature type="signal peptide" evidence="2">
    <location>
        <begin position="1"/>
        <end position="18"/>
    </location>
</feature>
<dbReference type="PANTHER" id="PTHR35936:SF17">
    <property type="entry name" value="ARGININE-BINDING EXTRACELLULAR PROTEIN ARTP"/>
    <property type="match status" value="1"/>
</dbReference>
<evidence type="ECO:0000313" key="6">
    <source>
        <dbReference type="Proteomes" id="UP000260025"/>
    </source>
</evidence>
<dbReference type="SMART" id="SM00079">
    <property type="entry name" value="PBPe"/>
    <property type="match status" value="1"/>
</dbReference>
<dbReference type="PANTHER" id="PTHR35936">
    <property type="entry name" value="MEMBRANE-BOUND LYTIC MUREIN TRANSGLYCOSYLASE F"/>
    <property type="match status" value="1"/>
</dbReference>
<dbReference type="Pfam" id="PF00497">
    <property type="entry name" value="SBP_bac_3"/>
    <property type="match status" value="1"/>
</dbReference>
<feature type="chain" id="PRO_5039521822" description="Transporter substrate-binding domain-containing protein" evidence="2">
    <location>
        <begin position="19"/>
        <end position="260"/>
    </location>
</feature>
<dbReference type="SMART" id="SM00062">
    <property type="entry name" value="PBPb"/>
    <property type="match status" value="1"/>
</dbReference>
<dbReference type="Proteomes" id="UP000260025">
    <property type="component" value="Unassembled WGS sequence"/>
</dbReference>
<protein>
    <recommendedName>
        <fullName evidence="7">Transporter substrate-binding domain-containing protein</fullName>
    </recommendedName>
</protein>
<name>A0A3E2VQA6_CLOIN</name>
<accession>A0A3E2VQA6</accession>
<feature type="domain" description="Solute-binding protein family 3/N-terminal" evidence="3">
    <location>
        <begin position="37"/>
        <end position="260"/>
    </location>
</feature>
<dbReference type="InterPro" id="IPR001638">
    <property type="entry name" value="Solute-binding_3/MltF_N"/>
</dbReference>
<comment type="caution">
    <text evidence="5">The sequence shown here is derived from an EMBL/GenBank/DDBJ whole genome shotgun (WGS) entry which is preliminary data.</text>
</comment>
<dbReference type="OrthoDB" id="9774451at2"/>
<dbReference type="PROSITE" id="PS51257">
    <property type="entry name" value="PROKAR_LIPOPROTEIN"/>
    <property type="match status" value="1"/>
</dbReference>
<gene>
    <name evidence="5" type="ORF">DXA38_16325</name>
</gene>
<dbReference type="RefSeq" id="WP_117444108.1">
    <property type="nucleotide sequence ID" value="NZ_JAJFEN010000013.1"/>
</dbReference>
<feature type="domain" description="Ionotropic glutamate receptor C-terminal" evidence="4">
    <location>
        <begin position="37"/>
        <end position="260"/>
    </location>
</feature>
<dbReference type="GO" id="GO:0015276">
    <property type="term" value="F:ligand-gated monoatomic ion channel activity"/>
    <property type="evidence" value="ECO:0007669"/>
    <property type="project" value="InterPro"/>
</dbReference>